<sequence length="128" mass="15538">MEYELMRCIISILFAVLLSFLWEKCPLVFRLLCFLLLFPLIYIFNVFFVKDAFADLDFVLSKNRKIEKIDSNMENGWRLNKIITEKKDTFYLSENPNWNTLIPLEELKKIKIKESITNPHKYYYYFND</sequence>
<keyword evidence="1" id="KW-1133">Transmembrane helix</keyword>
<dbReference type="Proteomes" id="UP000580344">
    <property type="component" value="Unassembled WGS sequence"/>
</dbReference>
<evidence type="ECO:0000313" key="2">
    <source>
        <dbReference type="EMBL" id="NOJ76641.1"/>
    </source>
</evidence>
<evidence type="ECO:0000256" key="1">
    <source>
        <dbReference type="SAM" id="Phobius"/>
    </source>
</evidence>
<accession>A0ABX1WPL1</accession>
<protein>
    <submittedName>
        <fullName evidence="2">Uncharacterized protein</fullName>
    </submittedName>
</protein>
<keyword evidence="1" id="KW-0472">Membrane</keyword>
<name>A0ABX1WPL1_9FLAO</name>
<dbReference type="RefSeq" id="WP_171623931.1">
    <property type="nucleotide sequence ID" value="NZ_CP104209.1"/>
</dbReference>
<reference evidence="2 3" key="1">
    <citation type="submission" date="2020-05" db="EMBL/GenBank/DDBJ databases">
        <title>Tigecycline resistant gene in Empedobacter stercoris.</title>
        <authorList>
            <person name="Chen Y."/>
            <person name="Cheng Y."/>
            <person name="Zhou K."/>
        </authorList>
    </citation>
    <scope>NUCLEOTIDE SEQUENCE [LARGE SCALE GENOMIC DNA]</scope>
    <source>
        <strain evidence="2 3">ES202</strain>
    </source>
</reference>
<gene>
    <name evidence="2" type="ORF">HMH06_12525</name>
</gene>
<proteinExistence type="predicted"/>
<organism evidence="2 3">
    <name type="scientific">Empedobacter stercoris</name>
    <dbReference type="NCBI Taxonomy" id="1628248"/>
    <lineage>
        <taxon>Bacteria</taxon>
        <taxon>Pseudomonadati</taxon>
        <taxon>Bacteroidota</taxon>
        <taxon>Flavobacteriia</taxon>
        <taxon>Flavobacteriales</taxon>
        <taxon>Weeksellaceae</taxon>
        <taxon>Empedobacter</taxon>
    </lineage>
</organism>
<evidence type="ECO:0000313" key="3">
    <source>
        <dbReference type="Proteomes" id="UP000580344"/>
    </source>
</evidence>
<keyword evidence="1" id="KW-0812">Transmembrane</keyword>
<keyword evidence="3" id="KW-1185">Reference proteome</keyword>
<feature type="transmembrane region" description="Helical" evidence="1">
    <location>
        <begin position="5"/>
        <end position="22"/>
    </location>
</feature>
<feature type="transmembrane region" description="Helical" evidence="1">
    <location>
        <begin position="28"/>
        <end position="48"/>
    </location>
</feature>
<comment type="caution">
    <text evidence="2">The sequence shown here is derived from an EMBL/GenBank/DDBJ whole genome shotgun (WGS) entry which is preliminary data.</text>
</comment>
<dbReference type="EMBL" id="JABFOQ010000043">
    <property type="protein sequence ID" value="NOJ76641.1"/>
    <property type="molecule type" value="Genomic_DNA"/>
</dbReference>